<proteinExistence type="predicted"/>
<feature type="compositionally biased region" description="Basic residues" evidence="1">
    <location>
        <begin position="110"/>
        <end position="124"/>
    </location>
</feature>
<keyword evidence="2" id="KW-0328">Glycosyltransferase</keyword>
<gene>
    <name evidence="2" type="ORF">AVDCRST_MAG38-2421</name>
</gene>
<feature type="region of interest" description="Disordered" evidence="1">
    <location>
        <begin position="1"/>
        <end position="33"/>
    </location>
</feature>
<dbReference type="GO" id="GO:0016757">
    <property type="term" value="F:glycosyltransferase activity"/>
    <property type="evidence" value="ECO:0007669"/>
    <property type="project" value="UniProtKB-KW"/>
</dbReference>
<organism evidence="2">
    <name type="scientific">uncultured Solirubrobacteraceae bacterium</name>
    <dbReference type="NCBI Taxonomy" id="1162706"/>
    <lineage>
        <taxon>Bacteria</taxon>
        <taxon>Bacillati</taxon>
        <taxon>Actinomycetota</taxon>
        <taxon>Thermoleophilia</taxon>
        <taxon>Solirubrobacterales</taxon>
        <taxon>Solirubrobacteraceae</taxon>
        <taxon>environmental samples</taxon>
    </lineage>
</organism>
<dbReference type="EC" id="2.4.99.-" evidence="2"/>
<feature type="compositionally biased region" description="Basic residues" evidence="1">
    <location>
        <begin position="245"/>
        <end position="260"/>
    </location>
</feature>
<feature type="non-terminal residue" evidence="2">
    <location>
        <position position="1"/>
    </location>
</feature>
<protein>
    <submittedName>
        <fullName evidence="2">Prolipoprotein diacylglyceryl transferase</fullName>
        <ecNumber evidence="2">2.4.99.-</ecNumber>
    </submittedName>
</protein>
<name>A0A6J4S7L1_9ACTN</name>
<keyword evidence="2" id="KW-0808">Transferase</keyword>
<reference evidence="2" key="1">
    <citation type="submission" date="2020-02" db="EMBL/GenBank/DDBJ databases">
        <authorList>
            <person name="Meier V. D."/>
        </authorList>
    </citation>
    <scope>NUCLEOTIDE SEQUENCE</scope>
    <source>
        <strain evidence="2">AVDCRST_MAG38</strain>
    </source>
</reference>
<feature type="compositionally biased region" description="Basic residues" evidence="1">
    <location>
        <begin position="70"/>
        <end position="79"/>
    </location>
</feature>
<feature type="compositionally biased region" description="Basic and acidic residues" evidence="1">
    <location>
        <begin position="1"/>
        <end position="20"/>
    </location>
</feature>
<keyword evidence="2" id="KW-0449">Lipoprotein</keyword>
<dbReference type="AlphaFoldDB" id="A0A6J4S7L1"/>
<dbReference type="EMBL" id="CADCVJ010000204">
    <property type="protein sequence ID" value="CAA9487347.1"/>
    <property type="molecule type" value="Genomic_DNA"/>
</dbReference>
<evidence type="ECO:0000313" key="2">
    <source>
        <dbReference type="EMBL" id="CAA9487347.1"/>
    </source>
</evidence>
<sequence length="260" mass="27594">ATRDRALRPDDLHVRPDGRRGVHRGRLGRLPAPRRARPLDRLVLRGGLLRPGRRRPRREALVGRRGVGLGRRRRARRAALARGPGLVRRPRRRGGRRPPVDAPPQPGPAHGRRPGRAGARTRLRRGPDRLPAGRRRRLRRAVGPAVGDGLSGGHRADDGGGPSDTGLRVPGHECGGRPALAPARPDGAGRPVRPVPGASGPGALPGRVRAPQRARARRPQPGPARLAGDDRGGSGVAAGAAPRVRSGRRGSGRRRPGTAL</sequence>
<feature type="compositionally biased region" description="Basic residues" evidence="1">
    <location>
        <begin position="21"/>
        <end position="33"/>
    </location>
</feature>
<accession>A0A6J4S7L1</accession>
<feature type="non-terminal residue" evidence="2">
    <location>
        <position position="260"/>
    </location>
</feature>
<feature type="region of interest" description="Disordered" evidence="1">
    <location>
        <begin position="63"/>
        <end position="260"/>
    </location>
</feature>
<evidence type="ECO:0000256" key="1">
    <source>
        <dbReference type="SAM" id="MobiDB-lite"/>
    </source>
</evidence>